<feature type="transmembrane region" description="Helical" evidence="9">
    <location>
        <begin position="226"/>
        <end position="245"/>
    </location>
</feature>
<dbReference type="EnsemblMetazoa" id="PPA32329.1">
    <property type="protein sequence ID" value="PPA32329.1"/>
    <property type="gene ID" value="WBGene00205190"/>
</dbReference>
<dbReference type="Pfam" id="PF03530">
    <property type="entry name" value="SK_channel"/>
    <property type="match status" value="1"/>
</dbReference>
<evidence type="ECO:0000256" key="3">
    <source>
        <dbReference type="ARBA" id="ARBA00022692"/>
    </source>
</evidence>
<dbReference type="SMART" id="SM01053">
    <property type="entry name" value="CaMBD"/>
    <property type="match status" value="1"/>
</dbReference>
<feature type="transmembrane region" description="Helical" evidence="9">
    <location>
        <begin position="99"/>
        <end position="120"/>
    </location>
</feature>
<dbReference type="GO" id="GO:0071805">
    <property type="term" value="P:potassium ion transmembrane transport"/>
    <property type="evidence" value="ECO:0000318"/>
    <property type="project" value="GO_Central"/>
</dbReference>
<dbReference type="GO" id="GO:0005886">
    <property type="term" value="C:plasma membrane"/>
    <property type="evidence" value="ECO:0000318"/>
    <property type="project" value="GO_Central"/>
</dbReference>
<keyword evidence="6 9" id="KW-0472">Membrane</keyword>
<accession>A0A8R1UL81</accession>
<feature type="transmembrane region" description="Helical" evidence="9">
    <location>
        <begin position="356"/>
        <end position="375"/>
    </location>
</feature>
<evidence type="ECO:0000256" key="9">
    <source>
        <dbReference type="SAM" id="Phobius"/>
    </source>
</evidence>
<gene>
    <name evidence="10" type="primary">WBGene00205190</name>
</gene>
<dbReference type="Gene3D" id="1.10.287.70">
    <property type="match status" value="2"/>
</dbReference>
<keyword evidence="7" id="KW-0407">Ion channel</keyword>
<dbReference type="InterPro" id="IPR004178">
    <property type="entry name" value="CaM-bd_dom"/>
</dbReference>
<comment type="subcellular location">
    <subcellularLocation>
        <location evidence="1">Membrane</location>
        <topology evidence="1">Multi-pass membrane protein</topology>
    </subcellularLocation>
</comment>
<dbReference type="PANTHER" id="PTHR10153">
    <property type="entry name" value="SMALL CONDUCTANCE CALCIUM-ACTIVATED POTASSIUM CHANNEL"/>
    <property type="match status" value="1"/>
</dbReference>
<keyword evidence="4 9" id="KW-1133">Transmembrane helix</keyword>
<evidence type="ECO:0000256" key="7">
    <source>
        <dbReference type="ARBA" id="ARBA00023303"/>
    </source>
</evidence>
<protein>
    <submittedName>
        <fullName evidence="10">Kcnl-4</fullName>
    </submittedName>
</protein>
<dbReference type="OrthoDB" id="73653at2759"/>
<feature type="transmembrane region" description="Helical" evidence="9">
    <location>
        <begin position="324"/>
        <end position="344"/>
    </location>
</feature>
<evidence type="ECO:0000256" key="8">
    <source>
        <dbReference type="SAM" id="MobiDB-lite"/>
    </source>
</evidence>
<evidence type="ECO:0000256" key="2">
    <source>
        <dbReference type="ARBA" id="ARBA00022448"/>
    </source>
</evidence>
<evidence type="ECO:0000256" key="5">
    <source>
        <dbReference type="ARBA" id="ARBA00023065"/>
    </source>
</evidence>
<proteinExistence type="predicted"/>
<keyword evidence="11" id="KW-1185">Reference proteome</keyword>
<dbReference type="AlphaFoldDB" id="A0A2A6CS02"/>
<sequence>MIPFIHNVSPSNFPPLPSLHNLLLQMAAVRAGAIGLARGNRYLVFSTNTRKDWSEDGRNESGNESDRASIRKGKGYGVSSISAETAQSRYTQRKKMTDLKLTLCDWTLVLAMFGLLLAIIDCEISAGENFEDFSVFRHRLSLGIRTSIILSTLILIFVLICYHIADTKIHLIESGADQWRVVMDRRRIIHISTELIVCAICPFPVVDGGSVTWPMLGQTAALTSRHFKLPINVLLALPMFGRMYLLARYVVMHSALYQDCATRTIASLNQVSVDFRFVMKSALYAKPLTVLTVTSVIFWLIIAWCLTQCERYAWYDANPHIPGIQHFLDFLWFTIITFFSIGYGDIQVRTFCGRGLAMLTAIIGTLFASTLIALVSRKISLSSSEKRVNHLIDESKIVHRNKDAAARVLQATWRVVLQSRREEGTNSLRRAQRNLLKSIIKFRKSRLRLRATNDEEDDFFTARKAFLETEEHLTKVRRRQNELNEQLNCLFGHVQSLTTMIQ</sequence>
<keyword evidence="3 9" id="KW-0812">Transmembrane</keyword>
<evidence type="ECO:0000313" key="11">
    <source>
        <dbReference type="Proteomes" id="UP000005239"/>
    </source>
</evidence>
<evidence type="ECO:0000313" key="10">
    <source>
        <dbReference type="EnsemblMetazoa" id="PPA32329.1"/>
    </source>
</evidence>
<dbReference type="SUPFAM" id="SSF81324">
    <property type="entry name" value="Voltage-gated potassium channels"/>
    <property type="match status" value="1"/>
</dbReference>
<feature type="transmembrane region" description="Helical" evidence="9">
    <location>
        <begin position="188"/>
        <end position="206"/>
    </location>
</feature>
<reference evidence="10" key="2">
    <citation type="submission" date="2022-06" db="UniProtKB">
        <authorList>
            <consortium name="EnsemblMetazoa"/>
        </authorList>
    </citation>
    <scope>IDENTIFICATION</scope>
    <source>
        <strain evidence="10">PS312</strain>
    </source>
</reference>
<dbReference type="InterPro" id="IPR013099">
    <property type="entry name" value="K_chnl_dom"/>
</dbReference>
<evidence type="ECO:0000256" key="6">
    <source>
        <dbReference type="ARBA" id="ARBA00023136"/>
    </source>
</evidence>
<reference evidence="11" key="1">
    <citation type="journal article" date="2008" name="Nat. Genet.">
        <title>The Pristionchus pacificus genome provides a unique perspective on nematode lifestyle and parasitism.</title>
        <authorList>
            <person name="Dieterich C."/>
            <person name="Clifton S.W."/>
            <person name="Schuster L.N."/>
            <person name="Chinwalla A."/>
            <person name="Delehaunty K."/>
            <person name="Dinkelacker I."/>
            <person name="Fulton L."/>
            <person name="Fulton R."/>
            <person name="Godfrey J."/>
            <person name="Minx P."/>
            <person name="Mitreva M."/>
            <person name="Roeseler W."/>
            <person name="Tian H."/>
            <person name="Witte H."/>
            <person name="Yang S.P."/>
            <person name="Wilson R.K."/>
            <person name="Sommer R.J."/>
        </authorList>
    </citation>
    <scope>NUCLEOTIDE SEQUENCE [LARGE SCALE GENOMIC DNA]</scope>
    <source>
        <strain evidence="11">PS312</strain>
    </source>
</reference>
<feature type="transmembrane region" description="Helical" evidence="9">
    <location>
        <begin position="283"/>
        <end position="304"/>
    </location>
</feature>
<dbReference type="Proteomes" id="UP000005239">
    <property type="component" value="Unassembled WGS sequence"/>
</dbReference>
<dbReference type="SUPFAM" id="SSF81327">
    <property type="entry name" value="Small-conductance potassium channel"/>
    <property type="match status" value="1"/>
</dbReference>
<feature type="compositionally biased region" description="Basic and acidic residues" evidence="8">
    <location>
        <begin position="54"/>
        <end position="69"/>
    </location>
</feature>
<name>A0A2A6CS02_PRIPA</name>
<evidence type="ECO:0000256" key="4">
    <source>
        <dbReference type="ARBA" id="ARBA00022989"/>
    </source>
</evidence>
<feature type="transmembrane region" description="Helical" evidence="9">
    <location>
        <begin position="140"/>
        <end position="162"/>
    </location>
</feature>
<dbReference type="InterPro" id="IPR036122">
    <property type="entry name" value="CaM-bd_dom_sf"/>
</dbReference>
<dbReference type="InterPro" id="IPR015449">
    <property type="entry name" value="K_chnl_Ca-activ_SK"/>
</dbReference>
<dbReference type="GO" id="GO:0043005">
    <property type="term" value="C:neuron projection"/>
    <property type="evidence" value="ECO:0000318"/>
    <property type="project" value="GO_Central"/>
</dbReference>
<evidence type="ECO:0000256" key="1">
    <source>
        <dbReference type="ARBA" id="ARBA00004141"/>
    </source>
</evidence>
<keyword evidence="2" id="KW-0813">Transport</keyword>
<accession>A0A2A6CS02</accession>
<dbReference type="GO" id="GO:0043025">
    <property type="term" value="C:neuronal cell body"/>
    <property type="evidence" value="ECO:0000318"/>
    <property type="project" value="GO_Central"/>
</dbReference>
<dbReference type="Pfam" id="PF02888">
    <property type="entry name" value="CaMBD"/>
    <property type="match status" value="1"/>
</dbReference>
<dbReference type="GO" id="GO:0016286">
    <property type="term" value="F:small conductance calcium-activated potassium channel activity"/>
    <property type="evidence" value="ECO:0000318"/>
    <property type="project" value="GO_Central"/>
</dbReference>
<dbReference type="Pfam" id="PF07885">
    <property type="entry name" value="Ion_trans_2"/>
    <property type="match status" value="1"/>
</dbReference>
<organism evidence="10 11">
    <name type="scientific">Pristionchus pacificus</name>
    <name type="common">Parasitic nematode worm</name>
    <dbReference type="NCBI Taxonomy" id="54126"/>
    <lineage>
        <taxon>Eukaryota</taxon>
        <taxon>Metazoa</taxon>
        <taxon>Ecdysozoa</taxon>
        <taxon>Nematoda</taxon>
        <taxon>Chromadorea</taxon>
        <taxon>Rhabditida</taxon>
        <taxon>Rhabditina</taxon>
        <taxon>Diplogasteromorpha</taxon>
        <taxon>Diplogasteroidea</taxon>
        <taxon>Neodiplogasteridae</taxon>
        <taxon>Pristionchus</taxon>
    </lineage>
</organism>
<feature type="region of interest" description="Disordered" evidence="8">
    <location>
        <begin position="54"/>
        <end position="73"/>
    </location>
</feature>
<keyword evidence="5" id="KW-0406">Ion transport</keyword>
<dbReference type="GO" id="GO:0005516">
    <property type="term" value="F:calmodulin binding"/>
    <property type="evidence" value="ECO:0000318"/>
    <property type="project" value="GO_Central"/>
</dbReference>